<evidence type="ECO:0000313" key="4">
    <source>
        <dbReference type="EMBL" id="KAK0742613.1"/>
    </source>
</evidence>
<reference evidence="4" key="1">
    <citation type="submission" date="2023-06" db="EMBL/GenBank/DDBJ databases">
        <title>Genome-scale phylogeny and comparative genomics of the fungal order Sordariales.</title>
        <authorList>
            <consortium name="Lawrence Berkeley National Laboratory"/>
            <person name="Hensen N."/>
            <person name="Bonometti L."/>
            <person name="Westerberg I."/>
            <person name="Brannstrom I.O."/>
            <person name="Guillou S."/>
            <person name="Cros-Aarteil S."/>
            <person name="Calhoun S."/>
            <person name="Haridas S."/>
            <person name="Kuo A."/>
            <person name="Mondo S."/>
            <person name="Pangilinan J."/>
            <person name="Riley R."/>
            <person name="LaButti K."/>
            <person name="Andreopoulos B."/>
            <person name="Lipzen A."/>
            <person name="Chen C."/>
            <person name="Yanf M."/>
            <person name="Daum C."/>
            <person name="Ng V."/>
            <person name="Clum A."/>
            <person name="Steindorff A."/>
            <person name="Ohm R."/>
            <person name="Martin F."/>
            <person name="Silar P."/>
            <person name="Natvig D."/>
            <person name="Lalanne C."/>
            <person name="Gautier V."/>
            <person name="Ament-velasquez S.L."/>
            <person name="Kruys A."/>
            <person name="Hutchinson M.I."/>
            <person name="Powell A.J."/>
            <person name="Barry K."/>
            <person name="Miller A.N."/>
            <person name="Grigoriev I.V."/>
            <person name="Debuchy R."/>
            <person name="Gladieux P."/>
            <person name="Thoren M.H."/>
            <person name="Johannesson H."/>
        </authorList>
    </citation>
    <scope>NUCLEOTIDE SEQUENCE</scope>
    <source>
        <strain evidence="4">SMH3187-1</strain>
    </source>
</reference>
<keyword evidence="5" id="KW-1185">Reference proteome</keyword>
<evidence type="ECO:0000313" key="5">
    <source>
        <dbReference type="Proteomes" id="UP001172155"/>
    </source>
</evidence>
<evidence type="ECO:0000259" key="3">
    <source>
        <dbReference type="Pfam" id="PF21666"/>
    </source>
</evidence>
<protein>
    <submittedName>
        <fullName evidence="4">Uncharacterized protein</fullName>
    </submittedName>
</protein>
<dbReference type="Pfam" id="PF21666">
    <property type="entry name" value="DUF4246_N"/>
    <property type="match status" value="1"/>
</dbReference>
<gene>
    <name evidence="4" type="ORF">B0T18DRAFT_167361</name>
</gene>
<comment type="caution">
    <text evidence="4">The sequence shown here is derived from an EMBL/GenBank/DDBJ whole genome shotgun (WGS) entry which is preliminary data.</text>
</comment>
<feature type="region of interest" description="Disordered" evidence="1">
    <location>
        <begin position="308"/>
        <end position="351"/>
    </location>
</feature>
<dbReference type="InterPro" id="IPR049192">
    <property type="entry name" value="DUF4246_C"/>
</dbReference>
<proteinExistence type="predicted"/>
<dbReference type="AlphaFoldDB" id="A0AA40ENJ6"/>
<evidence type="ECO:0000259" key="2">
    <source>
        <dbReference type="Pfam" id="PF14033"/>
    </source>
</evidence>
<dbReference type="EMBL" id="JAUKUD010000005">
    <property type="protein sequence ID" value="KAK0742613.1"/>
    <property type="molecule type" value="Genomic_DNA"/>
</dbReference>
<evidence type="ECO:0000256" key="1">
    <source>
        <dbReference type="SAM" id="MobiDB-lite"/>
    </source>
</evidence>
<organism evidence="4 5">
    <name type="scientific">Schizothecium vesticola</name>
    <dbReference type="NCBI Taxonomy" id="314040"/>
    <lineage>
        <taxon>Eukaryota</taxon>
        <taxon>Fungi</taxon>
        <taxon>Dikarya</taxon>
        <taxon>Ascomycota</taxon>
        <taxon>Pezizomycotina</taxon>
        <taxon>Sordariomycetes</taxon>
        <taxon>Sordariomycetidae</taxon>
        <taxon>Sordariales</taxon>
        <taxon>Schizotheciaceae</taxon>
        <taxon>Schizothecium</taxon>
    </lineage>
</organism>
<dbReference type="Pfam" id="PF14033">
    <property type="entry name" value="DUF4246"/>
    <property type="match status" value="1"/>
</dbReference>
<dbReference type="PANTHER" id="PTHR33119:SF1">
    <property type="entry name" value="FE2OG DIOXYGENASE DOMAIN-CONTAINING PROTEIN"/>
    <property type="match status" value="1"/>
</dbReference>
<sequence length="669" mass="75907">MPDKPKHKYPGWDLDLGWQGFHDYPAGIYLESHGSHSEMICVREVAMMLAMDRLSDKPDWHIKVFDEDIAAKWRAEIMAWPDDELWNRISNFQPWWLDLLRDNEDGNPWRREPVPCPEGILNDEAADYCILELREKAEHFKRTGIVPTLDATFTVVKSDALIPGDLHEALRLAFAKLQADQAACPDWHPNTNEMVQVLVHPSMYPLVYGRSRFLEDEAVGIDDAVDRWAGKGEVIPRKYHVASRFCSTDHQWLPANLEFTAMGGVKFTSYINNLHPTKYRDIYGTIEKLVEKSLPLWDHCLAEYRETRPGRQEPRLRPGDASDDNKDNWDPPSWREMLARRGQGNGPLEGDRVQKPRELVEEWCRIRKPVQIKPPVFGRPEVNYTVDPGKPLGQKFKDSGLQIMVKMASIELTPEKPEFPPGGWHVEGQMNEHIIATALYYLDSENITESCLEFRAQTDRDQDHARNIGQDAFHWMESIYGVKLGSGPGSSCLQSYGSVVTREGRLLAFPNIFHHRVSGFKLADASKPGHRRFIALWLVNPTIRVINTGNIPPQQAEWWEESTFGTLRGEGGSSAMGTSASLPPEIAVLLLEHGLGKGHLDAALERGLLGALKLPNELLDMVRNGFGDGLPMSRGEAEEHRLKLMEERSAFKDGADEAWNQAAYSFCEH</sequence>
<name>A0AA40ENJ6_9PEZI</name>
<feature type="domain" description="DUF4246" evidence="3">
    <location>
        <begin position="9"/>
        <end position="76"/>
    </location>
</feature>
<dbReference type="InterPro" id="IPR049207">
    <property type="entry name" value="DUF4246_N"/>
</dbReference>
<dbReference type="PANTHER" id="PTHR33119">
    <property type="entry name" value="IFI3P"/>
    <property type="match status" value="1"/>
</dbReference>
<dbReference type="InterPro" id="IPR025340">
    <property type="entry name" value="DUF4246"/>
</dbReference>
<dbReference type="Proteomes" id="UP001172155">
    <property type="component" value="Unassembled WGS sequence"/>
</dbReference>
<feature type="domain" description="DUF4246" evidence="2">
    <location>
        <begin position="124"/>
        <end position="561"/>
    </location>
</feature>
<accession>A0AA40ENJ6</accession>
<feature type="compositionally biased region" description="Basic and acidic residues" evidence="1">
    <location>
        <begin position="308"/>
        <end position="329"/>
    </location>
</feature>